<feature type="region of interest" description="Disordered" evidence="1">
    <location>
        <begin position="29"/>
        <end position="50"/>
    </location>
</feature>
<dbReference type="AlphaFoldDB" id="A0A498HNF0"/>
<proteinExistence type="predicted"/>
<evidence type="ECO:0000256" key="1">
    <source>
        <dbReference type="SAM" id="MobiDB-lite"/>
    </source>
</evidence>
<protein>
    <submittedName>
        <fullName evidence="2">Uncharacterized protein</fullName>
    </submittedName>
</protein>
<evidence type="ECO:0000313" key="2">
    <source>
        <dbReference type="EMBL" id="RXH71075.1"/>
    </source>
</evidence>
<keyword evidence="3" id="KW-1185">Reference proteome</keyword>
<dbReference type="Proteomes" id="UP000290289">
    <property type="component" value="Chromosome 16"/>
</dbReference>
<organism evidence="2 3">
    <name type="scientific">Malus domestica</name>
    <name type="common">Apple</name>
    <name type="synonym">Pyrus malus</name>
    <dbReference type="NCBI Taxonomy" id="3750"/>
    <lineage>
        <taxon>Eukaryota</taxon>
        <taxon>Viridiplantae</taxon>
        <taxon>Streptophyta</taxon>
        <taxon>Embryophyta</taxon>
        <taxon>Tracheophyta</taxon>
        <taxon>Spermatophyta</taxon>
        <taxon>Magnoliopsida</taxon>
        <taxon>eudicotyledons</taxon>
        <taxon>Gunneridae</taxon>
        <taxon>Pentapetalae</taxon>
        <taxon>rosids</taxon>
        <taxon>fabids</taxon>
        <taxon>Rosales</taxon>
        <taxon>Rosaceae</taxon>
        <taxon>Amygdaloideae</taxon>
        <taxon>Maleae</taxon>
        <taxon>Malus</taxon>
    </lineage>
</organism>
<evidence type="ECO:0000313" key="3">
    <source>
        <dbReference type="Proteomes" id="UP000290289"/>
    </source>
</evidence>
<dbReference type="EMBL" id="RDQH01000342">
    <property type="protein sequence ID" value="RXH71075.1"/>
    <property type="molecule type" value="Genomic_DNA"/>
</dbReference>
<reference evidence="2 3" key="1">
    <citation type="submission" date="2018-10" db="EMBL/GenBank/DDBJ databases">
        <title>A high-quality apple genome assembly.</title>
        <authorList>
            <person name="Hu J."/>
        </authorList>
    </citation>
    <scope>NUCLEOTIDE SEQUENCE [LARGE SCALE GENOMIC DNA]</scope>
    <source>
        <strain evidence="3">cv. HFTH1</strain>
        <tissue evidence="2">Young leaf</tissue>
    </source>
</reference>
<gene>
    <name evidence="2" type="ORF">DVH24_015697</name>
</gene>
<comment type="caution">
    <text evidence="2">The sequence shown here is derived from an EMBL/GenBank/DDBJ whole genome shotgun (WGS) entry which is preliminary data.</text>
</comment>
<feature type="compositionally biased region" description="Basic and acidic residues" evidence="1">
    <location>
        <begin position="39"/>
        <end position="50"/>
    </location>
</feature>
<accession>A0A498HNF0</accession>
<sequence>MGHPSWECSCANSLNFGVRLEPEASELPNSLVLDSSDPSSKRVQGEGYEKDHKKKRAMTCVQYTSSAKSRLFMCNYSLDDTNEELMKLMEDVLKRGYKQWRYDVEQNGGQAK</sequence>
<name>A0A498HNF0_MALDO</name>